<accession>T1UJH3</accession>
<sequence length="112" mass="11508">MHEPLNVIICGGGGVFHAGDPDAPKRLHERQVGDDTLGEDGLLHAGEGVLEVVHVNKAVVGPGVDGVGAVGHKRPVNGLQAGLHDLGVPKPREGARVEDVVVAGAHKVLISY</sequence>
<protein>
    <submittedName>
        <fullName evidence="1">Uncharacterized protein</fullName>
    </submittedName>
</protein>
<proteinExistence type="predicted"/>
<reference evidence="1 2" key="1">
    <citation type="submission" date="2013-05" db="EMBL/GenBank/DDBJ databases">
        <authorList>
            <person name="Madupu R."/>
            <person name="Halpin R."/>
            <person name="Fedorova N."/>
            <person name="Tsitrin T."/>
            <person name="Stockwell T."/>
            <person name="Amedeo P."/>
            <person name="Appalla L."/>
            <person name="Bishop B."/>
            <person name="Edworthy P."/>
            <person name="Gupta N."/>
            <person name="Hoover J."/>
            <person name="Katzel D."/>
            <person name="Li K."/>
            <person name="Schobel S."/>
            <person name="Shrivastava S."/>
            <person name="Thovarai V."/>
            <person name="Wang S."/>
            <person name="Dehghan S."/>
            <person name="Singh S."/>
            <person name="Liu E.B."/>
            <person name="Seto J."/>
            <person name="Jones M.S."/>
            <person name="Kajon A."/>
            <person name="Gray G."/>
            <person name="Kowalski R."/>
            <person name="Romanowski E."/>
            <person name="Chodosh J."/>
            <person name="Wentworth D.E."/>
            <person name="Seto D."/>
        </authorList>
    </citation>
    <scope>NUCLEOTIDE SEQUENCE [LARGE SCALE GENOMIC DNA]</scope>
    <source>
        <strain evidence="1">Human/USA/MEEI_00079/X/8[P8H8F8]</strain>
    </source>
</reference>
<dbReference type="Proteomes" id="UP000145542">
    <property type="component" value="Segment"/>
</dbReference>
<dbReference type="EMBL" id="KF268205">
    <property type="protein sequence ID" value="AGT76663.1"/>
    <property type="molecule type" value="Genomic_DNA"/>
</dbReference>
<gene>
    <name evidence="1" type="ORF">H648_39486gpHYPp6</name>
</gene>
<name>T1UJH3_9ADEN</name>
<evidence type="ECO:0000313" key="1">
    <source>
        <dbReference type="EMBL" id="AGT76663.1"/>
    </source>
</evidence>
<evidence type="ECO:0000313" key="2">
    <source>
        <dbReference type="Proteomes" id="UP000145542"/>
    </source>
</evidence>
<organism evidence="1 2">
    <name type="scientific">Human mastadenovirus D</name>
    <dbReference type="NCBI Taxonomy" id="130310"/>
    <lineage>
        <taxon>Viruses</taxon>
        <taxon>Varidnaviria</taxon>
        <taxon>Bamfordvirae</taxon>
        <taxon>Preplasmiviricota</taxon>
        <taxon>Polisuviricotina</taxon>
        <taxon>Pharingeaviricetes</taxon>
        <taxon>Rowavirales</taxon>
        <taxon>Adenoviridae</taxon>
        <taxon>Mastadenovirus</taxon>
        <taxon>Mastadenovirus dominans</taxon>
    </lineage>
</organism>